<evidence type="ECO:0000256" key="7">
    <source>
        <dbReference type="ARBA" id="ARBA00023288"/>
    </source>
</evidence>
<dbReference type="Gene3D" id="3.30.300.210">
    <property type="entry name" value="Nutrient germinant receptor protein C, domain 3"/>
    <property type="match status" value="1"/>
</dbReference>
<dbReference type="InterPro" id="IPR057336">
    <property type="entry name" value="GerAC_N"/>
</dbReference>
<evidence type="ECO:0000256" key="8">
    <source>
        <dbReference type="SAM" id="SignalP"/>
    </source>
</evidence>
<dbReference type="PROSITE" id="PS51257">
    <property type="entry name" value="PROKAR_LIPOPROTEIN"/>
    <property type="match status" value="1"/>
</dbReference>
<keyword evidence="12" id="KW-1185">Reference proteome</keyword>
<comment type="similarity">
    <text evidence="2">Belongs to the GerABKC lipoprotein family.</text>
</comment>
<dbReference type="EMBL" id="OAOP01000006">
    <property type="protein sequence ID" value="SNX72435.1"/>
    <property type="molecule type" value="Genomic_DNA"/>
</dbReference>
<gene>
    <name evidence="11" type="ORF">SAMN05877753_10664</name>
</gene>
<dbReference type="GO" id="GO:0016020">
    <property type="term" value="C:membrane"/>
    <property type="evidence" value="ECO:0007669"/>
    <property type="project" value="UniProtKB-SubCell"/>
</dbReference>
<keyword evidence="5" id="KW-0472">Membrane</keyword>
<comment type="subcellular location">
    <subcellularLocation>
        <location evidence="1">Membrane</location>
        <topology evidence="1">Lipid-anchor</topology>
    </subcellularLocation>
</comment>
<feature type="signal peptide" evidence="8">
    <location>
        <begin position="1"/>
        <end position="25"/>
    </location>
</feature>
<feature type="domain" description="Spore germination protein N-terminal" evidence="10">
    <location>
        <begin position="27"/>
        <end position="191"/>
    </location>
</feature>
<dbReference type="OrthoDB" id="2592518at2"/>
<evidence type="ECO:0000256" key="1">
    <source>
        <dbReference type="ARBA" id="ARBA00004635"/>
    </source>
</evidence>
<dbReference type="GO" id="GO:0009847">
    <property type="term" value="P:spore germination"/>
    <property type="evidence" value="ECO:0007669"/>
    <property type="project" value="InterPro"/>
</dbReference>
<evidence type="ECO:0000256" key="2">
    <source>
        <dbReference type="ARBA" id="ARBA00007886"/>
    </source>
</evidence>
<keyword evidence="7" id="KW-0449">Lipoprotein</keyword>
<dbReference type="Proteomes" id="UP000219546">
    <property type="component" value="Unassembled WGS sequence"/>
</dbReference>
<keyword evidence="4 8" id="KW-0732">Signal</keyword>
<keyword evidence="3" id="KW-0309">Germination</keyword>
<dbReference type="InterPro" id="IPR008844">
    <property type="entry name" value="Spore_GerAC-like"/>
</dbReference>
<protein>
    <submittedName>
        <fullName evidence="11">Spore germination protein</fullName>
    </submittedName>
</protein>
<reference evidence="11 12" key="1">
    <citation type="submission" date="2017-08" db="EMBL/GenBank/DDBJ databases">
        <authorList>
            <person name="de Groot N.N."/>
        </authorList>
    </citation>
    <scope>NUCLEOTIDE SEQUENCE [LARGE SCALE GENOMIC DNA]</scope>
    <source>
        <strain evidence="11 12">JC228</strain>
    </source>
</reference>
<accession>A0A285CYF1</accession>
<dbReference type="RefSeq" id="WP_097159231.1">
    <property type="nucleotide sequence ID" value="NZ_JBEPMQ010000005.1"/>
</dbReference>
<evidence type="ECO:0000256" key="5">
    <source>
        <dbReference type="ARBA" id="ARBA00023136"/>
    </source>
</evidence>
<proteinExistence type="inferred from homology"/>
<dbReference type="AlphaFoldDB" id="A0A285CYF1"/>
<name>A0A285CYF1_9BACI</name>
<keyword evidence="6" id="KW-0564">Palmitate</keyword>
<dbReference type="PANTHER" id="PTHR35789">
    <property type="entry name" value="SPORE GERMINATION PROTEIN B3"/>
    <property type="match status" value="1"/>
</dbReference>
<feature type="chain" id="PRO_5038683438" evidence="8">
    <location>
        <begin position="26"/>
        <end position="363"/>
    </location>
</feature>
<evidence type="ECO:0000256" key="6">
    <source>
        <dbReference type="ARBA" id="ARBA00023139"/>
    </source>
</evidence>
<dbReference type="PANTHER" id="PTHR35789:SF1">
    <property type="entry name" value="SPORE GERMINATION PROTEIN B3"/>
    <property type="match status" value="1"/>
</dbReference>
<dbReference type="Pfam" id="PF05504">
    <property type="entry name" value="Spore_GerAC"/>
    <property type="match status" value="1"/>
</dbReference>
<evidence type="ECO:0000313" key="11">
    <source>
        <dbReference type="EMBL" id="SNX72435.1"/>
    </source>
</evidence>
<evidence type="ECO:0000313" key="12">
    <source>
        <dbReference type="Proteomes" id="UP000219546"/>
    </source>
</evidence>
<feature type="domain" description="Spore germination GerAC-like C-terminal" evidence="9">
    <location>
        <begin position="201"/>
        <end position="360"/>
    </location>
</feature>
<dbReference type="NCBIfam" id="TIGR02887">
    <property type="entry name" value="spore_ger_x_C"/>
    <property type="match status" value="1"/>
</dbReference>
<evidence type="ECO:0000256" key="3">
    <source>
        <dbReference type="ARBA" id="ARBA00022544"/>
    </source>
</evidence>
<dbReference type="Pfam" id="PF25198">
    <property type="entry name" value="Spore_GerAC_N"/>
    <property type="match status" value="1"/>
</dbReference>
<evidence type="ECO:0000256" key="4">
    <source>
        <dbReference type="ARBA" id="ARBA00022729"/>
    </source>
</evidence>
<dbReference type="InterPro" id="IPR046953">
    <property type="entry name" value="Spore_GerAC-like_C"/>
</dbReference>
<evidence type="ECO:0000259" key="9">
    <source>
        <dbReference type="Pfam" id="PF05504"/>
    </source>
</evidence>
<organism evidence="11 12">
    <name type="scientific">Bacillus oleivorans</name>
    <dbReference type="NCBI Taxonomy" id="1448271"/>
    <lineage>
        <taxon>Bacteria</taxon>
        <taxon>Bacillati</taxon>
        <taxon>Bacillota</taxon>
        <taxon>Bacilli</taxon>
        <taxon>Bacillales</taxon>
        <taxon>Bacillaceae</taxon>
        <taxon>Bacillus</taxon>
    </lineage>
</organism>
<sequence>MFQKNSKTKLFLCILISLFWLTGCADPEVIDEISIMTGIGYDLDENKIKGTALYPSYLPEGTVENVTITATNDIARKVIIEMQRKSPNPLVTGSLEVVIFGKEFATEMGIFRIVDSLQRDPSVGARLYLIVSDGTAAEILNEQLGGEGTGEYLSSLIDHNIRVRDLPETNLHLFAFSYHQEGRDPYLPIMKRIGEKDITISGVAIFKKDKVIYEIPEDKMLYFKLLVDKYSKGSVSARNEEQESTMRVVDSNTNYIIEKKNGVVDKILIQIKIEAIVLEYSGKRLTQKEVEKLEKDFSDYIKRECTELLKTFQELKVDPAGIGREVKSVTYGFDIKKWEESQYPNVEITVEPDVTISETGVVE</sequence>
<dbReference type="InterPro" id="IPR038501">
    <property type="entry name" value="Spore_GerAC_C_sf"/>
</dbReference>
<evidence type="ECO:0000259" key="10">
    <source>
        <dbReference type="Pfam" id="PF25198"/>
    </source>
</evidence>